<accession>A0AAW2ILS6</accession>
<dbReference type="AlphaFoldDB" id="A0AAW2ILS6"/>
<feature type="compositionally biased region" description="Basic residues" evidence="1">
    <location>
        <begin position="43"/>
        <end position="53"/>
    </location>
</feature>
<proteinExistence type="predicted"/>
<feature type="region of interest" description="Disordered" evidence="1">
    <location>
        <begin position="1"/>
        <end position="62"/>
    </location>
</feature>
<evidence type="ECO:0000313" key="2">
    <source>
        <dbReference type="EMBL" id="KAL0283289.1"/>
    </source>
</evidence>
<dbReference type="EMBL" id="JACGWK010001736">
    <property type="protein sequence ID" value="KAL0283289.1"/>
    <property type="molecule type" value="Genomic_DNA"/>
</dbReference>
<evidence type="ECO:0008006" key="3">
    <source>
        <dbReference type="Google" id="ProtNLM"/>
    </source>
</evidence>
<name>A0AAW2ILS6_9LAMI</name>
<reference evidence="2" key="1">
    <citation type="submission" date="2020-06" db="EMBL/GenBank/DDBJ databases">
        <authorList>
            <person name="Li T."/>
            <person name="Hu X."/>
            <person name="Zhang T."/>
            <person name="Song X."/>
            <person name="Zhang H."/>
            <person name="Dai N."/>
            <person name="Sheng W."/>
            <person name="Hou X."/>
            <person name="Wei L."/>
        </authorList>
    </citation>
    <scope>NUCLEOTIDE SEQUENCE</scope>
    <source>
        <strain evidence="2">G01</strain>
        <tissue evidence="2">Leaf</tissue>
    </source>
</reference>
<reference evidence="2" key="2">
    <citation type="journal article" date="2024" name="Plant">
        <title>Genomic evolution and insights into agronomic trait innovations of Sesamum species.</title>
        <authorList>
            <person name="Miao H."/>
            <person name="Wang L."/>
            <person name="Qu L."/>
            <person name="Liu H."/>
            <person name="Sun Y."/>
            <person name="Le M."/>
            <person name="Wang Q."/>
            <person name="Wei S."/>
            <person name="Zheng Y."/>
            <person name="Lin W."/>
            <person name="Duan Y."/>
            <person name="Cao H."/>
            <person name="Xiong S."/>
            <person name="Wang X."/>
            <person name="Wei L."/>
            <person name="Li C."/>
            <person name="Ma Q."/>
            <person name="Ju M."/>
            <person name="Zhao R."/>
            <person name="Li G."/>
            <person name="Mu C."/>
            <person name="Tian Q."/>
            <person name="Mei H."/>
            <person name="Zhang T."/>
            <person name="Gao T."/>
            <person name="Zhang H."/>
        </authorList>
    </citation>
    <scope>NUCLEOTIDE SEQUENCE</scope>
    <source>
        <strain evidence="2">G01</strain>
    </source>
</reference>
<sequence length="62" mass="7225">MGKIGRSPREGKGYSKRSIVYPMVRNSPRPGRQNKETPLPLLRRTRSKEKRHRSSEGEVKYT</sequence>
<organism evidence="2">
    <name type="scientific">Sesamum angustifolium</name>
    <dbReference type="NCBI Taxonomy" id="2727405"/>
    <lineage>
        <taxon>Eukaryota</taxon>
        <taxon>Viridiplantae</taxon>
        <taxon>Streptophyta</taxon>
        <taxon>Embryophyta</taxon>
        <taxon>Tracheophyta</taxon>
        <taxon>Spermatophyta</taxon>
        <taxon>Magnoliopsida</taxon>
        <taxon>eudicotyledons</taxon>
        <taxon>Gunneridae</taxon>
        <taxon>Pentapetalae</taxon>
        <taxon>asterids</taxon>
        <taxon>lamiids</taxon>
        <taxon>Lamiales</taxon>
        <taxon>Pedaliaceae</taxon>
        <taxon>Sesamum</taxon>
    </lineage>
</organism>
<evidence type="ECO:0000256" key="1">
    <source>
        <dbReference type="SAM" id="MobiDB-lite"/>
    </source>
</evidence>
<comment type="caution">
    <text evidence="2">The sequence shown here is derived from an EMBL/GenBank/DDBJ whole genome shotgun (WGS) entry which is preliminary data.</text>
</comment>
<protein>
    <recommendedName>
        <fullName evidence="3">Ribosomal protein S4</fullName>
    </recommendedName>
</protein>
<gene>
    <name evidence="2" type="ORF">Sangu_2900500</name>
</gene>